<dbReference type="SUPFAM" id="SSF81296">
    <property type="entry name" value="E set domains"/>
    <property type="match status" value="1"/>
</dbReference>
<reference evidence="3" key="1">
    <citation type="submission" date="2022-07" db="EMBL/GenBank/DDBJ databases">
        <title>Chromosome-level genome of Muraenolepis orangiensis.</title>
        <authorList>
            <person name="Kim J."/>
        </authorList>
    </citation>
    <scope>NUCLEOTIDE SEQUENCE</scope>
    <source>
        <strain evidence="3">KU_S4_2022</strain>
        <tissue evidence="3">Muscle</tissue>
    </source>
</reference>
<feature type="domain" description="Rel homology dimerisation" evidence="2">
    <location>
        <begin position="30"/>
        <end position="96"/>
    </location>
</feature>
<evidence type="ECO:0000313" key="4">
    <source>
        <dbReference type="Proteomes" id="UP001148018"/>
    </source>
</evidence>
<dbReference type="GO" id="GO:0033173">
    <property type="term" value="P:calcineurin-NFAT signaling cascade"/>
    <property type="evidence" value="ECO:0007669"/>
    <property type="project" value="TreeGrafter"/>
</dbReference>
<dbReference type="InterPro" id="IPR008366">
    <property type="entry name" value="NFAT"/>
</dbReference>
<sequence length="376" mass="39179">MESNGKFCGSLLLQRSLTMSYATCCAVLILSQVEDGHHVWEAEAKVDKDSFKSNTLVVEIPPYRNQRLSGPAHVNFYVCNGKRKRSQCQRFTYLPSNGHFDAHPPYAGTASCPADYGTRWVGPRSGVKQAPDSRYQGRVHPGTRLPTLPQAPGPRPRAPGDRHVPIIKTEPNDEFDSLGAPRPLKPYYGLQPRLSPIIPLGDGEAACLVGDYPPGPPPPPRRHASPGSSPTYSPGPAASILRDDPGCGPASPADHGSSPSLVLLRSRGSPRGYHPGYGGYGGGGGGGSSGGSSSASSSPGSHPSTAGESSPPFMQVYSPVGSTGSTGSTRANGGSPDLLPEDAAASSPAAAATAVTVKQEPQELDQMYLDDGESCV</sequence>
<name>A0A9Q0E367_9TELE</name>
<keyword evidence="4" id="KW-1185">Reference proteome</keyword>
<dbReference type="GO" id="GO:0007399">
    <property type="term" value="P:nervous system development"/>
    <property type="evidence" value="ECO:0007669"/>
    <property type="project" value="UniProtKB-ARBA"/>
</dbReference>
<dbReference type="EMBL" id="JANIIK010000109">
    <property type="protein sequence ID" value="KAJ3597995.1"/>
    <property type="molecule type" value="Genomic_DNA"/>
</dbReference>
<feature type="compositionally biased region" description="Gly residues" evidence="1">
    <location>
        <begin position="275"/>
        <end position="290"/>
    </location>
</feature>
<evidence type="ECO:0000259" key="2">
    <source>
        <dbReference type="Pfam" id="PF16179"/>
    </source>
</evidence>
<gene>
    <name evidence="3" type="ORF">NHX12_001510</name>
</gene>
<dbReference type="GO" id="GO:0000978">
    <property type="term" value="F:RNA polymerase II cis-regulatory region sequence-specific DNA binding"/>
    <property type="evidence" value="ECO:0007669"/>
    <property type="project" value="TreeGrafter"/>
</dbReference>
<dbReference type="PANTHER" id="PTHR12533">
    <property type="entry name" value="NFAT"/>
    <property type="match status" value="1"/>
</dbReference>
<feature type="compositionally biased region" description="Low complexity" evidence="1">
    <location>
        <begin position="225"/>
        <end position="239"/>
    </location>
</feature>
<organism evidence="3 4">
    <name type="scientific">Muraenolepis orangiensis</name>
    <name type="common">Patagonian moray cod</name>
    <dbReference type="NCBI Taxonomy" id="630683"/>
    <lineage>
        <taxon>Eukaryota</taxon>
        <taxon>Metazoa</taxon>
        <taxon>Chordata</taxon>
        <taxon>Craniata</taxon>
        <taxon>Vertebrata</taxon>
        <taxon>Euteleostomi</taxon>
        <taxon>Actinopterygii</taxon>
        <taxon>Neopterygii</taxon>
        <taxon>Teleostei</taxon>
        <taxon>Neoteleostei</taxon>
        <taxon>Acanthomorphata</taxon>
        <taxon>Zeiogadaria</taxon>
        <taxon>Gadariae</taxon>
        <taxon>Gadiformes</taxon>
        <taxon>Muraenolepidoidei</taxon>
        <taxon>Muraenolepididae</taxon>
        <taxon>Muraenolepis</taxon>
    </lineage>
</organism>
<feature type="compositionally biased region" description="Low complexity" evidence="1">
    <location>
        <begin position="291"/>
        <end position="304"/>
    </location>
</feature>
<comment type="caution">
    <text evidence="3">The sequence shown here is derived from an EMBL/GenBank/DDBJ whole genome shotgun (WGS) entry which is preliminary data.</text>
</comment>
<dbReference type="OrthoDB" id="5346094at2759"/>
<feature type="compositionally biased region" description="Low complexity" evidence="1">
    <location>
        <begin position="343"/>
        <end position="357"/>
    </location>
</feature>
<evidence type="ECO:0000313" key="3">
    <source>
        <dbReference type="EMBL" id="KAJ3597995.1"/>
    </source>
</evidence>
<dbReference type="InterPro" id="IPR013783">
    <property type="entry name" value="Ig-like_fold"/>
</dbReference>
<dbReference type="Pfam" id="PF16179">
    <property type="entry name" value="RHD_dimer"/>
    <property type="match status" value="1"/>
</dbReference>
<dbReference type="GO" id="GO:0005667">
    <property type="term" value="C:transcription regulator complex"/>
    <property type="evidence" value="ECO:0007669"/>
    <property type="project" value="TreeGrafter"/>
</dbReference>
<proteinExistence type="predicted"/>
<accession>A0A9Q0E367</accession>
<dbReference type="InterPro" id="IPR032397">
    <property type="entry name" value="RHD_dimer"/>
</dbReference>
<protein>
    <recommendedName>
        <fullName evidence="2">Rel homology dimerisation domain-containing protein</fullName>
    </recommendedName>
</protein>
<dbReference type="GO" id="GO:0000981">
    <property type="term" value="F:DNA-binding transcription factor activity, RNA polymerase II-specific"/>
    <property type="evidence" value="ECO:0007669"/>
    <property type="project" value="TreeGrafter"/>
</dbReference>
<dbReference type="Proteomes" id="UP001148018">
    <property type="component" value="Unassembled WGS sequence"/>
</dbReference>
<evidence type="ECO:0000256" key="1">
    <source>
        <dbReference type="SAM" id="MobiDB-lite"/>
    </source>
</evidence>
<dbReference type="PANTHER" id="PTHR12533:SF5">
    <property type="entry name" value="NUCLEAR FACTOR OF ACTIVATED T-CELLS, CYTOPLASMIC 1"/>
    <property type="match status" value="1"/>
</dbReference>
<dbReference type="InterPro" id="IPR014756">
    <property type="entry name" value="Ig_E-set"/>
</dbReference>
<dbReference type="Gene3D" id="2.60.40.10">
    <property type="entry name" value="Immunoglobulins"/>
    <property type="match status" value="1"/>
</dbReference>
<dbReference type="AlphaFoldDB" id="A0A9Q0E367"/>
<feature type="region of interest" description="Disordered" evidence="1">
    <location>
        <begin position="208"/>
        <end position="357"/>
    </location>
</feature>
<feature type="region of interest" description="Disordered" evidence="1">
    <location>
        <begin position="123"/>
        <end position="181"/>
    </location>
</feature>